<evidence type="ECO:0000313" key="2">
    <source>
        <dbReference type="Proteomes" id="UP001165960"/>
    </source>
</evidence>
<dbReference type="EMBL" id="QTSX02002275">
    <property type="protein sequence ID" value="KAJ9076496.1"/>
    <property type="molecule type" value="Genomic_DNA"/>
</dbReference>
<accession>A0ACC2TQ58</accession>
<dbReference type="Proteomes" id="UP001165960">
    <property type="component" value="Unassembled WGS sequence"/>
</dbReference>
<name>A0ACC2TQ58_9FUNG</name>
<comment type="caution">
    <text evidence="1">The sequence shown here is derived from an EMBL/GenBank/DDBJ whole genome shotgun (WGS) entry which is preliminary data.</text>
</comment>
<reference evidence="1" key="1">
    <citation type="submission" date="2022-04" db="EMBL/GenBank/DDBJ databases">
        <title>Genome of the entomopathogenic fungus Entomophthora muscae.</title>
        <authorList>
            <person name="Elya C."/>
            <person name="Lovett B.R."/>
            <person name="Lee E."/>
            <person name="Macias A.M."/>
            <person name="Hajek A.E."/>
            <person name="De Bivort B.L."/>
            <person name="Kasson M.T."/>
            <person name="De Fine Licht H.H."/>
            <person name="Stajich J.E."/>
        </authorList>
    </citation>
    <scope>NUCLEOTIDE SEQUENCE</scope>
    <source>
        <strain evidence="1">Berkeley</strain>
    </source>
</reference>
<evidence type="ECO:0000313" key="1">
    <source>
        <dbReference type="EMBL" id="KAJ9076496.1"/>
    </source>
</evidence>
<organism evidence="1 2">
    <name type="scientific">Entomophthora muscae</name>
    <dbReference type="NCBI Taxonomy" id="34485"/>
    <lineage>
        <taxon>Eukaryota</taxon>
        <taxon>Fungi</taxon>
        <taxon>Fungi incertae sedis</taxon>
        <taxon>Zoopagomycota</taxon>
        <taxon>Entomophthoromycotina</taxon>
        <taxon>Entomophthoromycetes</taxon>
        <taxon>Entomophthorales</taxon>
        <taxon>Entomophthoraceae</taxon>
        <taxon>Entomophthora</taxon>
    </lineage>
</organism>
<keyword evidence="2" id="KW-1185">Reference proteome</keyword>
<gene>
    <name evidence="1" type="ORF">DSO57_1025658</name>
</gene>
<sequence>MKSFALLFLVNGLIALNEPITSDPFYGQKVGDIETYLRRLNSTPVPRNLYYTSHVRTTAGTLEDAKYYATHAGLSYCNDTVLSDWSCKHCQTLGSWVTLENILIDNEYSLQATVSVDNLRRSIVLSFRGSSDLKNWIENFKFDKTQFDVGEVHIGFKNEADALLPQYIPAVRRLVDKYDTYSLTIVGHSAGGAVALLAAIYLKKSLELEWGRMHMFTYGQPRVGNAKFASWVNTLDFKMTRVVNDADLVPHMPPNFVGYYHQHTELYINQGNPVFCAISEAEDSGCSNSRVPTVNIDNHKSAFGVGIGSDFC</sequence>
<protein>
    <submittedName>
        <fullName evidence="1">Uncharacterized protein</fullName>
    </submittedName>
</protein>
<proteinExistence type="predicted"/>